<accession>A0ACD5Z942</accession>
<protein>
    <submittedName>
        <fullName evidence="1">Uncharacterized protein</fullName>
    </submittedName>
</protein>
<reference evidence="1" key="2">
    <citation type="submission" date="2025-09" db="UniProtKB">
        <authorList>
            <consortium name="EnsemblPlants"/>
        </authorList>
    </citation>
    <scope>IDENTIFICATION</scope>
</reference>
<sequence length="443" mass="50463">MEAEAAALSQLQLQLLALVSDLRLTRERERAAREELHASGQRWKEAEEEHRREARELRAEVAARDDALRRLESRVKCLENENEQLERNEKDLKENMERLLQSREAFIKQYEDSSCSLQWTIQMKEKQIAVISEKLNSHLALFNSVGKEVASVTQVLADVECVVGEKENVVSELKGKVQRISLLEKDFVDKLSFLGDKITSYQLELRNRARIIYELKEQLDAEKLNNKFHPQLEELKKSLLVKDEIIERLTSDKQAMLKELHNMEIALGKFQDIFGIIGQEDRQYYANTEQVESIPGSGQCDPPNEHKLIVASDEAGLHDMLRSENTNASELHVLLISSAADANVECKSRMDTGSNQELSPQSLMHPALASPEPVTETAETPKCCHESKDIEMGNPSPEQQTNCVNPDLETENQSRATIDSHRHTTNPNTQIYQSHACMQRRSL</sequence>
<organism evidence="1 2">
    <name type="scientific">Avena sativa</name>
    <name type="common">Oat</name>
    <dbReference type="NCBI Taxonomy" id="4498"/>
    <lineage>
        <taxon>Eukaryota</taxon>
        <taxon>Viridiplantae</taxon>
        <taxon>Streptophyta</taxon>
        <taxon>Embryophyta</taxon>
        <taxon>Tracheophyta</taxon>
        <taxon>Spermatophyta</taxon>
        <taxon>Magnoliopsida</taxon>
        <taxon>Liliopsida</taxon>
        <taxon>Poales</taxon>
        <taxon>Poaceae</taxon>
        <taxon>BOP clade</taxon>
        <taxon>Pooideae</taxon>
        <taxon>Poodae</taxon>
        <taxon>Poeae</taxon>
        <taxon>Poeae Chloroplast Group 1 (Aveneae type)</taxon>
        <taxon>Aveninae</taxon>
        <taxon>Avena</taxon>
    </lineage>
</organism>
<evidence type="ECO:0000313" key="2">
    <source>
        <dbReference type="Proteomes" id="UP001732700"/>
    </source>
</evidence>
<evidence type="ECO:0000313" key="1">
    <source>
        <dbReference type="EnsemblPlants" id="AVESA.00010b.r2.6CG1126880.2.CDS"/>
    </source>
</evidence>
<reference evidence="1" key="1">
    <citation type="submission" date="2021-05" db="EMBL/GenBank/DDBJ databases">
        <authorList>
            <person name="Scholz U."/>
            <person name="Mascher M."/>
            <person name="Fiebig A."/>
        </authorList>
    </citation>
    <scope>NUCLEOTIDE SEQUENCE [LARGE SCALE GENOMIC DNA]</scope>
</reference>
<dbReference type="Proteomes" id="UP001732700">
    <property type="component" value="Chromosome 6C"/>
</dbReference>
<proteinExistence type="predicted"/>
<keyword evidence="2" id="KW-1185">Reference proteome</keyword>
<name>A0ACD5Z942_AVESA</name>
<dbReference type="EnsemblPlants" id="AVESA.00010b.r2.6CG1126880.2">
    <property type="protein sequence ID" value="AVESA.00010b.r2.6CG1126880.2.CDS"/>
    <property type="gene ID" value="AVESA.00010b.r2.6CG1126880"/>
</dbReference>